<dbReference type="Gene3D" id="3.30.70.100">
    <property type="match status" value="1"/>
</dbReference>
<dbReference type="Pfam" id="PF07045">
    <property type="entry name" value="DUF1330"/>
    <property type="match status" value="1"/>
</dbReference>
<dbReference type="SUPFAM" id="SSF54909">
    <property type="entry name" value="Dimeric alpha+beta barrel"/>
    <property type="match status" value="1"/>
</dbReference>
<sequence length="131" mass="14375">MPAYAIGLLTDVDFNAEIIEYISTIESTMKPFDGRFIVHGTHAEVLEGTMNMDCIIIEFPSIDHARRWYASDAYGKLIPLRARNSKGAIFLIDGVPADYSAVTLVEKMAVGATIHPAHVRSSPAVLETTTH</sequence>
<dbReference type="OrthoDB" id="516779at2"/>
<dbReference type="PANTHER" id="PTHR41521:SF4">
    <property type="entry name" value="BLR0684 PROTEIN"/>
    <property type="match status" value="1"/>
</dbReference>
<reference evidence="2 3" key="1">
    <citation type="submission" date="2017-05" db="EMBL/GenBank/DDBJ databases">
        <title>Complete and WGS of Bordetella genogroups.</title>
        <authorList>
            <person name="Spilker T."/>
            <person name="LiPuma J."/>
        </authorList>
    </citation>
    <scope>NUCLEOTIDE SEQUENCE [LARGE SCALE GENOMIC DNA]</scope>
    <source>
        <strain evidence="2 3">AU9919</strain>
    </source>
</reference>
<proteinExistence type="predicted"/>
<accession>A0A261TN24</accession>
<dbReference type="PANTHER" id="PTHR41521">
    <property type="match status" value="1"/>
</dbReference>
<evidence type="ECO:0000259" key="1">
    <source>
        <dbReference type="Pfam" id="PF07045"/>
    </source>
</evidence>
<gene>
    <name evidence="2" type="ORF">CAL20_23780</name>
</gene>
<dbReference type="RefSeq" id="WP_094823575.1">
    <property type="nucleotide sequence ID" value="NZ_NEVO01000016.1"/>
</dbReference>
<keyword evidence="3" id="KW-1185">Reference proteome</keyword>
<organism evidence="2 3">
    <name type="scientific">Bordetella genomosp. 4</name>
    <dbReference type="NCBI Taxonomy" id="463044"/>
    <lineage>
        <taxon>Bacteria</taxon>
        <taxon>Pseudomonadati</taxon>
        <taxon>Pseudomonadota</taxon>
        <taxon>Betaproteobacteria</taxon>
        <taxon>Burkholderiales</taxon>
        <taxon>Alcaligenaceae</taxon>
        <taxon>Bordetella</taxon>
    </lineage>
</organism>
<comment type="caution">
    <text evidence="2">The sequence shown here is derived from an EMBL/GenBank/DDBJ whole genome shotgun (WGS) entry which is preliminary data.</text>
</comment>
<protein>
    <recommendedName>
        <fullName evidence="1">DUF1330 domain-containing protein</fullName>
    </recommendedName>
</protein>
<dbReference type="InterPro" id="IPR011008">
    <property type="entry name" value="Dimeric_a/b-barrel"/>
</dbReference>
<name>A0A261TN24_9BORD</name>
<evidence type="ECO:0000313" key="2">
    <source>
        <dbReference type="EMBL" id="OZI50845.1"/>
    </source>
</evidence>
<dbReference type="AlphaFoldDB" id="A0A261TN24"/>
<dbReference type="EMBL" id="NEVQ01000022">
    <property type="protein sequence ID" value="OZI50845.1"/>
    <property type="molecule type" value="Genomic_DNA"/>
</dbReference>
<evidence type="ECO:0000313" key="3">
    <source>
        <dbReference type="Proteomes" id="UP000216885"/>
    </source>
</evidence>
<dbReference type="InterPro" id="IPR010753">
    <property type="entry name" value="DUF1330"/>
</dbReference>
<feature type="domain" description="DUF1330" evidence="1">
    <location>
        <begin position="2"/>
        <end position="95"/>
    </location>
</feature>
<dbReference type="Proteomes" id="UP000216885">
    <property type="component" value="Unassembled WGS sequence"/>
</dbReference>